<feature type="region of interest" description="Disordered" evidence="1">
    <location>
        <begin position="44"/>
        <end position="93"/>
    </location>
</feature>
<comment type="caution">
    <text evidence="3">The sequence shown here is derived from an EMBL/GenBank/DDBJ whole genome shotgun (WGS) entry which is preliminary data.</text>
</comment>
<evidence type="ECO:0000256" key="1">
    <source>
        <dbReference type="SAM" id="MobiDB-lite"/>
    </source>
</evidence>
<organism evidence="3 4">
    <name type="scientific">Nocardioides guangzhouensis</name>
    <dbReference type="NCBI Taxonomy" id="2497878"/>
    <lineage>
        <taxon>Bacteria</taxon>
        <taxon>Bacillati</taxon>
        <taxon>Actinomycetota</taxon>
        <taxon>Actinomycetes</taxon>
        <taxon>Propionibacteriales</taxon>
        <taxon>Nocardioidaceae</taxon>
        <taxon>Nocardioides</taxon>
    </lineage>
</organism>
<dbReference type="EMBL" id="SDKM01000005">
    <property type="protein sequence ID" value="RYP87709.1"/>
    <property type="molecule type" value="Genomic_DNA"/>
</dbReference>
<evidence type="ECO:0000256" key="2">
    <source>
        <dbReference type="SAM" id="Phobius"/>
    </source>
</evidence>
<evidence type="ECO:0000313" key="4">
    <source>
        <dbReference type="Proteomes" id="UP000295198"/>
    </source>
</evidence>
<feature type="transmembrane region" description="Helical" evidence="2">
    <location>
        <begin position="6"/>
        <end position="24"/>
    </location>
</feature>
<name>A0A4V1XZR9_9ACTN</name>
<keyword evidence="4" id="KW-1185">Reference proteome</keyword>
<accession>A0A4V1XZR9</accession>
<proteinExistence type="predicted"/>
<protein>
    <submittedName>
        <fullName evidence="3">Uncharacterized protein</fullName>
    </submittedName>
</protein>
<sequence>MDILLWLVPPVVVTVLAMVLVTWLGRHGQREVDRDVAVQKLARALRKEHPGQRRPGPATSRPRDRSTGIAVRPSSRANDQAPRRTHGDDKRTA</sequence>
<gene>
    <name evidence="3" type="ORF">EKO23_04750</name>
</gene>
<dbReference type="AlphaFoldDB" id="A0A4V1XZR9"/>
<reference evidence="3 4" key="1">
    <citation type="submission" date="2019-01" db="EMBL/GenBank/DDBJ databases">
        <title>Nocardioides guangzhouensis sp. nov., an actinobacterium isolated from soil.</title>
        <authorList>
            <person name="Fu Y."/>
            <person name="Cai Y."/>
            <person name="Lin Z."/>
            <person name="Chen P."/>
        </authorList>
    </citation>
    <scope>NUCLEOTIDE SEQUENCE [LARGE SCALE GENOMIC DNA]</scope>
    <source>
        <strain evidence="3 4">130</strain>
    </source>
</reference>
<feature type="compositionally biased region" description="Basic and acidic residues" evidence="1">
    <location>
        <begin position="81"/>
        <end position="93"/>
    </location>
</feature>
<dbReference type="RefSeq" id="WP_134714628.1">
    <property type="nucleotide sequence ID" value="NZ_SDKM01000005.1"/>
</dbReference>
<dbReference type="OrthoDB" id="3785987at2"/>
<keyword evidence="2" id="KW-1133">Transmembrane helix</keyword>
<keyword evidence="2" id="KW-0472">Membrane</keyword>
<dbReference type="Proteomes" id="UP000295198">
    <property type="component" value="Unassembled WGS sequence"/>
</dbReference>
<keyword evidence="2" id="KW-0812">Transmembrane</keyword>
<evidence type="ECO:0000313" key="3">
    <source>
        <dbReference type="EMBL" id="RYP87709.1"/>
    </source>
</evidence>